<dbReference type="AlphaFoldDB" id="A0A8H4P1X6"/>
<dbReference type="Proteomes" id="UP000605986">
    <property type="component" value="Unassembled WGS sequence"/>
</dbReference>
<keyword evidence="3" id="KW-1185">Reference proteome</keyword>
<dbReference type="OrthoDB" id="5100673at2759"/>
<feature type="compositionally biased region" description="Basic and acidic residues" evidence="1">
    <location>
        <begin position="567"/>
        <end position="579"/>
    </location>
</feature>
<feature type="region of interest" description="Disordered" evidence="1">
    <location>
        <begin position="542"/>
        <end position="586"/>
    </location>
</feature>
<organism evidence="2 3">
    <name type="scientific">Fusarium austroafricanum</name>
    <dbReference type="NCBI Taxonomy" id="2364996"/>
    <lineage>
        <taxon>Eukaryota</taxon>
        <taxon>Fungi</taxon>
        <taxon>Dikarya</taxon>
        <taxon>Ascomycota</taxon>
        <taxon>Pezizomycotina</taxon>
        <taxon>Sordariomycetes</taxon>
        <taxon>Hypocreomycetidae</taxon>
        <taxon>Hypocreales</taxon>
        <taxon>Nectriaceae</taxon>
        <taxon>Fusarium</taxon>
        <taxon>Fusarium concolor species complex</taxon>
    </lineage>
</organism>
<accession>A0A8H4P1X6</accession>
<protein>
    <submittedName>
        <fullName evidence="2">Uncharacterized protein</fullName>
    </submittedName>
</protein>
<sequence>MATPKTMTDDEVANQHFTLTSEYFTKKFDEPFPGLQPSLAQRRSYMRAFCQWYRWQPDFESVAAAVREKSTIVVSQLFLEKGFKNVRKSLFEWSVDRWVWISWFMDMTDAEKPLWPWVQPPKPEEGEGASPIFAKLKQEYDRKGSLVDEEAVEREKAAIVAKRAAEAEAAAKKAAQVTKPSLQTPSRPVASSAAGPSTIRPVAPQASRQVPQPPPATASTKTPIASMEKEDIRKVLDGPTAKHVHNIMLTSHLALTLPVEGYEASGVDCLVNLTRHCNSMLCQPSSTQIEEENPVLSYAWQTFYPIEVDAALAENRVAVKKSLLEHLGGRIPERLTFEECNKSNLMNETLWSSEEWLLHSSDRSDATLAENRREGGAASLIEYNCLQNPGWQLQDAVDHYCTSRQKQDNLSRRDPVFVRVHYHAHTLQPRSFLDLVSFELPLADGKRSRRSFLVYSLTTIVKMRRKIIHRDELRTYDQTGCPVRRDNPQTWRVTDTGGMSYLLAYVLGVRDPAQVNHISRDVNPECPVKYQLVPEYEYPKQAKDHDPNIYAPDCESSQQFQTGLTDSNDREPFRRECRAKAPSSGY</sequence>
<evidence type="ECO:0000313" key="2">
    <source>
        <dbReference type="EMBL" id="KAF4453001.1"/>
    </source>
</evidence>
<comment type="caution">
    <text evidence="2">The sequence shown here is derived from an EMBL/GenBank/DDBJ whole genome shotgun (WGS) entry which is preliminary data.</text>
</comment>
<dbReference type="EMBL" id="JAADJG010000165">
    <property type="protein sequence ID" value="KAF4453001.1"/>
    <property type="molecule type" value="Genomic_DNA"/>
</dbReference>
<reference evidence="2" key="1">
    <citation type="submission" date="2020-01" db="EMBL/GenBank/DDBJ databases">
        <title>Identification and distribution of gene clusters putatively required for synthesis of sphingolipid metabolism inhibitors in phylogenetically diverse species of the filamentous fungus Fusarium.</title>
        <authorList>
            <person name="Kim H.-S."/>
            <person name="Busman M."/>
            <person name="Brown D.W."/>
            <person name="Divon H."/>
            <person name="Uhlig S."/>
            <person name="Proctor R.H."/>
        </authorList>
    </citation>
    <scope>NUCLEOTIDE SEQUENCE</scope>
    <source>
        <strain evidence="2">NRRL 53441</strain>
    </source>
</reference>
<evidence type="ECO:0000313" key="3">
    <source>
        <dbReference type="Proteomes" id="UP000605986"/>
    </source>
</evidence>
<proteinExistence type="predicted"/>
<evidence type="ECO:0000256" key="1">
    <source>
        <dbReference type="SAM" id="MobiDB-lite"/>
    </source>
</evidence>
<feature type="compositionally biased region" description="Polar residues" evidence="1">
    <location>
        <begin position="555"/>
        <end position="566"/>
    </location>
</feature>
<name>A0A8H4P1X6_9HYPO</name>
<feature type="region of interest" description="Disordered" evidence="1">
    <location>
        <begin position="174"/>
        <end position="227"/>
    </location>
</feature>
<gene>
    <name evidence="2" type="ORF">F53441_4232</name>
</gene>